<sequence>MSDGTVYSAEIVDIDVNIDVALLKLHTDKELTALELEEPGAVNVGEWVVALGSPLSLSNSISVGVVSAINRSARELGLKNYSMSYIQTDALITFGNSGGP</sequence>
<reference evidence="3 4" key="1">
    <citation type="journal article" date="2021" name="BMC Biol.">
        <title>Horizontally acquired antibacterial genes associated with adaptive radiation of ladybird beetles.</title>
        <authorList>
            <person name="Li H.S."/>
            <person name="Tang X.F."/>
            <person name="Huang Y.H."/>
            <person name="Xu Z.Y."/>
            <person name="Chen M.L."/>
            <person name="Du X.Y."/>
            <person name="Qiu B.Y."/>
            <person name="Chen P.T."/>
            <person name="Zhang W."/>
            <person name="Slipinski A."/>
            <person name="Escalona H.E."/>
            <person name="Waterhouse R.M."/>
            <person name="Zwick A."/>
            <person name="Pang H."/>
        </authorList>
    </citation>
    <scope>NUCLEOTIDE SEQUENCE [LARGE SCALE GENOMIC DNA]</scope>
    <source>
        <strain evidence="3">SYSU2018</strain>
    </source>
</reference>
<dbReference type="InterPro" id="IPR009003">
    <property type="entry name" value="Peptidase_S1_PA"/>
</dbReference>
<organism evidence="3 4">
    <name type="scientific">Cryptolaemus montrouzieri</name>
    <dbReference type="NCBI Taxonomy" id="559131"/>
    <lineage>
        <taxon>Eukaryota</taxon>
        <taxon>Metazoa</taxon>
        <taxon>Ecdysozoa</taxon>
        <taxon>Arthropoda</taxon>
        <taxon>Hexapoda</taxon>
        <taxon>Insecta</taxon>
        <taxon>Pterygota</taxon>
        <taxon>Neoptera</taxon>
        <taxon>Endopterygota</taxon>
        <taxon>Coleoptera</taxon>
        <taxon>Polyphaga</taxon>
        <taxon>Cucujiformia</taxon>
        <taxon>Coccinelloidea</taxon>
        <taxon>Coccinellidae</taxon>
        <taxon>Scymninae</taxon>
        <taxon>Scymnini</taxon>
        <taxon>Cryptolaemus</taxon>
    </lineage>
</organism>
<protein>
    <submittedName>
        <fullName evidence="3">Uncharacterized protein</fullName>
    </submittedName>
</protein>
<dbReference type="PRINTS" id="PR00834">
    <property type="entry name" value="PROTEASES2C"/>
</dbReference>
<dbReference type="SUPFAM" id="SSF50494">
    <property type="entry name" value="Trypsin-like serine proteases"/>
    <property type="match status" value="1"/>
</dbReference>
<keyword evidence="2" id="KW-0645">Protease</keyword>
<accession>A0ABD2NZ36</accession>
<dbReference type="Proteomes" id="UP001516400">
    <property type="component" value="Unassembled WGS sequence"/>
</dbReference>
<evidence type="ECO:0000313" key="3">
    <source>
        <dbReference type="EMBL" id="KAL3283915.1"/>
    </source>
</evidence>
<dbReference type="AlphaFoldDB" id="A0ABD2NZ36"/>
<keyword evidence="2" id="KW-0720">Serine protease</keyword>
<dbReference type="InterPro" id="IPR001940">
    <property type="entry name" value="Peptidase_S1C"/>
</dbReference>
<dbReference type="PANTHER" id="PTHR22939:SF129">
    <property type="entry name" value="SERINE PROTEASE HTRA2, MITOCHONDRIAL"/>
    <property type="match status" value="1"/>
</dbReference>
<dbReference type="Gene3D" id="2.40.10.120">
    <property type="match status" value="1"/>
</dbReference>
<evidence type="ECO:0000256" key="1">
    <source>
        <dbReference type="ARBA" id="ARBA00010541"/>
    </source>
</evidence>
<proteinExistence type="inferred from homology"/>
<keyword evidence="4" id="KW-1185">Reference proteome</keyword>
<gene>
    <name evidence="3" type="ORF">HHI36_018084</name>
</gene>
<name>A0ABD2NZ36_9CUCU</name>
<dbReference type="EMBL" id="JABFTP020000165">
    <property type="protein sequence ID" value="KAL3283915.1"/>
    <property type="molecule type" value="Genomic_DNA"/>
</dbReference>
<keyword evidence="2" id="KW-0378">Hydrolase</keyword>
<comment type="caution">
    <text evidence="3">The sequence shown here is derived from an EMBL/GenBank/DDBJ whole genome shotgun (WGS) entry which is preliminary data.</text>
</comment>
<dbReference type="PANTHER" id="PTHR22939">
    <property type="entry name" value="SERINE PROTEASE FAMILY S1C HTRA-RELATED"/>
    <property type="match status" value="1"/>
</dbReference>
<evidence type="ECO:0000313" key="4">
    <source>
        <dbReference type="Proteomes" id="UP001516400"/>
    </source>
</evidence>
<comment type="similarity">
    <text evidence="1">Belongs to the peptidase S1C family.</text>
</comment>
<evidence type="ECO:0000256" key="2">
    <source>
        <dbReference type="ARBA" id="ARBA00022825"/>
    </source>
</evidence>
<dbReference type="Pfam" id="PF13365">
    <property type="entry name" value="Trypsin_2"/>
    <property type="match status" value="1"/>
</dbReference>